<name>A0AAE3FJI8_9BACT</name>
<dbReference type="AlphaFoldDB" id="A0AAE3FJI8"/>
<evidence type="ECO:0000256" key="2">
    <source>
        <dbReference type="ARBA" id="ARBA00022679"/>
    </source>
</evidence>
<keyword evidence="1 4" id="KW-0489">Methyltransferase</keyword>
<evidence type="ECO:0000313" key="5">
    <source>
        <dbReference type="Proteomes" id="UP001139365"/>
    </source>
</evidence>
<dbReference type="GO" id="GO:0006396">
    <property type="term" value="P:RNA processing"/>
    <property type="evidence" value="ECO:0007669"/>
    <property type="project" value="InterPro"/>
</dbReference>
<dbReference type="InterPro" id="IPR029026">
    <property type="entry name" value="tRNA_m1G_MTases_N"/>
</dbReference>
<evidence type="ECO:0000259" key="3">
    <source>
        <dbReference type="Pfam" id="PF00588"/>
    </source>
</evidence>
<feature type="domain" description="tRNA/rRNA methyltransferase SpoU type" evidence="3">
    <location>
        <begin position="113"/>
        <end position="252"/>
    </location>
</feature>
<dbReference type="GO" id="GO:0032259">
    <property type="term" value="P:methylation"/>
    <property type="evidence" value="ECO:0007669"/>
    <property type="project" value="UniProtKB-KW"/>
</dbReference>
<dbReference type="Proteomes" id="UP001139365">
    <property type="component" value="Unassembled WGS sequence"/>
</dbReference>
<dbReference type="GO" id="GO:0005829">
    <property type="term" value="C:cytosol"/>
    <property type="evidence" value="ECO:0007669"/>
    <property type="project" value="TreeGrafter"/>
</dbReference>
<dbReference type="GO" id="GO:0008173">
    <property type="term" value="F:RNA methyltransferase activity"/>
    <property type="evidence" value="ECO:0007669"/>
    <property type="project" value="InterPro"/>
</dbReference>
<accession>A0AAE3FJI8</accession>
<dbReference type="PANTHER" id="PTHR46429:SF1">
    <property type="entry name" value="23S RRNA (GUANOSINE-2'-O-)-METHYLTRANSFERASE RLMB"/>
    <property type="match status" value="1"/>
</dbReference>
<dbReference type="Pfam" id="PF00588">
    <property type="entry name" value="SpoU_methylase"/>
    <property type="match status" value="1"/>
</dbReference>
<dbReference type="CDD" id="cd18103">
    <property type="entry name" value="SpoU-like_RlmB"/>
    <property type="match status" value="1"/>
</dbReference>
<sequence length="261" mass="28059">MLKENDRISGGNIFEGIVSVRTLIANSLAFAAGNSGNDRKIKRVFCDSGRTGKSREYAWIKHRGEELGFDVVMCSSEDIDCMTVGNTHGGLAAECTGRTIPGISADMIKPNGFYVMLEGIEDPYNFGYALRSLYAAGADGIILSERNWMTAAGIVCRASAGASELIPLYLCGNDPAGVMKAAGYRVVCADLRDSVPVFDADLSLPLFLVVGGEKRGISRRLLDSSDLNVRIDYARDFTASLSAASAATVAGYEVFRQNRVR</sequence>
<dbReference type="GO" id="GO:0003723">
    <property type="term" value="F:RNA binding"/>
    <property type="evidence" value="ECO:0007669"/>
    <property type="project" value="InterPro"/>
</dbReference>
<protein>
    <submittedName>
        <fullName evidence="4">RNA methyltransferase</fullName>
    </submittedName>
</protein>
<dbReference type="SUPFAM" id="SSF75217">
    <property type="entry name" value="alpha/beta knot"/>
    <property type="match status" value="1"/>
</dbReference>
<dbReference type="PANTHER" id="PTHR46429">
    <property type="entry name" value="23S RRNA (GUANOSINE-2'-O-)-METHYLTRANSFERASE RLMB"/>
    <property type="match status" value="1"/>
</dbReference>
<dbReference type="EMBL" id="JALEMU010000081">
    <property type="protein sequence ID" value="MCI5755678.1"/>
    <property type="molecule type" value="Genomic_DNA"/>
</dbReference>
<dbReference type="InterPro" id="IPR004441">
    <property type="entry name" value="rRNA_MeTrfase_TrmH"/>
</dbReference>
<keyword evidence="2" id="KW-0808">Transferase</keyword>
<reference evidence="4 5" key="1">
    <citation type="submission" date="2022-03" db="EMBL/GenBank/DDBJ databases">
        <title>Metagenome-assembled genomes from swine fecal metagenomes.</title>
        <authorList>
            <person name="Holman D.B."/>
            <person name="Kommadath A."/>
        </authorList>
    </citation>
    <scope>NUCLEOTIDE SEQUENCE [LARGE SCALE GENOMIC DNA]</scope>
    <source>
        <strain evidence="4">SUG147</strain>
    </source>
</reference>
<gene>
    <name evidence="4" type="ORF">MR241_05235</name>
</gene>
<proteinExistence type="predicted"/>
<dbReference type="InterPro" id="IPR001537">
    <property type="entry name" value="SpoU_MeTrfase"/>
</dbReference>
<evidence type="ECO:0000313" key="4">
    <source>
        <dbReference type="EMBL" id="MCI5755678.1"/>
    </source>
</evidence>
<evidence type="ECO:0000256" key="1">
    <source>
        <dbReference type="ARBA" id="ARBA00022603"/>
    </source>
</evidence>
<dbReference type="InterPro" id="IPR029028">
    <property type="entry name" value="Alpha/beta_knot_MTases"/>
</dbReference>
<organism evidence="4 5">
    <name type="scientific">Candidatus Colimorpha enterica</name>
    <dbReference type="NCBI Taxonomy" id="3083063"/>
    <lineage>
        <taxon>Bacteria</taxon>
        <taxon>Pseudomonadati</taxon>
        <taxon>Bacteroidota</taxon>
        <taxon>Bacteroidia</taxon>
        <taxon>Bacteroidales</taxon>
        <taxon>Candidatus Colimorpha</taxon>
    </lineage>
</organism>
<comment type="caution">
    <text evidence="4">The sequence shown here is derived from an EMBL/GenBank/DDBJ whole genome shotgun (WGS) entry which is preliminary data.</text>
</comment>
<dbReference type="Gene3D" id="3.40.1280.10">
    <property type="match status" value="1"/>
</dbReference>